<dbReference type="InterPro" id="IPR016518">
    <property type="entry name" value="Alpha-L-fucosidase"/>
</dbReference>
<dbReference type="InterPro" id="IPR054363">
    <property type="entry name" value="GH95_cat"/>
</dbReference>
<dbReference type="PIRSF" id="PIRSF007663">
    <property type="entry name" value="UCP007663"/>
    <property type="match status" value="1"/>
</dbReference>
<dbReference type="GO" id="GO:0004560">
    <property type="term" value="F:alpha-L-fucosidase activity"/>
    <property type="evidence" value="ECO:0007669"/>
    <property type="project" value="InterPro"/>
</dbReference>
<evidence type="ECO:0000259" key="1">
    <source>
        <dbReference type="Pfam" id="PF14498"/>
    </source>
</evidence>
<dbReference type="Pfam" id="PF14498">
    <property type="entry name" value="Glyco_hyd_65N_2"/>
    <property type="match status" value="1"/>
</dbReference>
<dbReference type="PANTHER" id="PTHR31084">
    <property type="entry name" value="ALPHA-L-FUCOSIDASE 2"/>
    <property type="match status" value="1"/>
</dbReference>
<feature type="domain" description="Alpha fucosidase A-like C-terminal" evidence="2">
    <location>
        <begin position="665"/>
        <end position="727"/>
    </location>
</feature>
<dbReference type="InterPro" id="IPR027414">
    <property type="entry name" value="GH95_N_dom"/>
</dbReference>
<organism evidence="4 5">
    <name type="scientific">Agrobacterium rosae</name>
    <dbReference type="NCBI Taxonomy" id="1972867"/>
    <lineage>
        <taxon>Bacteria</taxon>
        <taxon>Pseudomonadati</taxon>
        <taxon>Pseudomonadota</taxon>
        <taxon>Alphaproteobacteria</taxon>
        <taxon>Hyphomicrobiales</taxon>
        <taxon>Rhizobiaceae</taxon>
        <taxon>Rhizobium/Agrobacterium group</taxon>
        <taxon>Agrobacterium</taxon>
    </lineage>
</organism>
<feature type="domain" description="Glycosyl hydrolase family 95 catalytic" evidence="3">
    <location>
        <begin position="266"/>
        <end position="663"/>
    </location>
</feature>
<dbReference type="GO" id="GO:0005975">
    <property type="term" value="P:carbohydrate metabolic process"/>
    <property type="evidence" value="ECO:0007669"/>
    <property type="project" value="InterPro"/>
</dbReference>
<sequence length="740" mass="82187">MTTHELWYDRPASAWTEALPVGNGRLGAMVFGGSWSERLQINESTFWNGGPYQPINAQAGANIGEVRKLIMEGRYAEAERLAYEKVMASPDLQTSYQPVGDVHLTFHHDLTTENYRRSLDLDGGIATTLYDCRGVRFRRDVFATAIHNVLVCRITVSKPGALSLTCLMSSPQNGAAEERSDDTIGYLGRNRSQNGIPGLLRFAFRSRILPEGGMRDRGPEAVRVREADAVTLLIDAGTSFRRYDDVSGSPDEATADRLDEVAAIPYETLLHDHLADHRRLYQSMSIIIDGPDTSDIPTDGRIAAFANGDDPDLAALYVRFGRYLAMASSRPGTQPANLQGIWNEEILPPWNSKYTVNINLQMNYWLADPANLPETFIPLIELVEDVSETGREMARAHYGARGWVLHHNTDIWRATGPIDGPPWGLWPMGGAWLCAQLFDHWRFHPNRPLLDRIFPLIKGAVDFMLDTLVQLPGTDLLVTCPSLSPENSHPFGSTLCAGPAMDNQILRDLFAAAIEASERLGIEAAWRDNVRAARTRLPIDRIGQAGQLQEWLEDWDLDAPEPQHRHVSHLYGVYPSQQIDTLETPDLARAAEISLDRRGDDATGWGIGWRLNLWARLGRGARAHDVLALLLSPERTYPNLFDAHPPFQIDGNFGGAAGILEMLVQSRVGEIRLLPALPKTWQSGCLSGIRVRGGLLLDFSWQDGKVSSLKLKAEHEGHIILRHADVVITTSYSVGETVVM</sequence>
<dbReference type="Pfam" id="PF21307">
    <property type="entry name" value="Glyco_hydro_95_C"/>
    <property type="match status" value="1"/>
</dbReference>
<dbReference type="Proteomes" id="UP000187891">
    <property type="component" value="Unassembled WGS sequence"/>
</dbReference>
<evidence type="ECO:0000259" key="2">
    <source>
        <dbReference type="Pfam" id="PF21307"/>
    </source>
</evidence>
<dbReference type="PANTHER" id="PTHR31084:SF0">
    <property type="entry name" value="ALPHA-L-FUCOSIDASE 2"/>
    <property type="match status" value="1"/>
</dbReference>
<gene>
    <name evidence="4" type="ORF">DSM25559_5058</name>
</gene>
<dbReference type="EMBL" id="FMUE01000022">
    <property type="protein sequence ID" value="SCX35624.1"/>
    <property type="molecule type" value="Genomic_DNA"/>
</dbReference>
<dbReference type="InterPro" id="IPR008928">
    <property type="entry name" value="6-hairpin_glycosidase_sf"/>
</dbReference>
<dbReference type="RefSeq" id="WP_077122965.1">
    <property type="nucleotide sequence ID" value="NZ_FMUE01000022.1"/>
</dbReference>
<dbReference type="InterPro" id="IPR012341">
    <property type="entry name" value="6hp_glycosidase-like_sf"/>
</dbReference>
<evidence type="ECO:0000259" key="3">
    <source>
        <dbReference type="Pfam" id="PF22124"/>
    </source>
</evidence>
<dbReference type="SUPFAM" id="SSF48208">
    <property type="entry name" value="Six-hairpin glycosidases"/>
    <property type="match status" value="1"/>
</dbReference>
<evidence type="ECO:0000313" key="5">
    <source>
        <dbReference type="Proteomes" id="UP000187891"/>
    </source>
</evidence>
<dbReference type="Pfam" id="PF22124">
    <property type="entry name" value="Glyco_hydro_95_cat"/>
    <property type="match status" value="1"/>
</dbReference>
<dbReference type="AlphaFoldDB" id="A0A1R3U2H7"/>
<dbReference type="STRING" id="1907666.DSM25559_5058"/>
<proteinExistence type="predicted"/>
<name>A0A1R3U2H7_9HYPH</name>
<evidence type="ECO:0000313" key="4">
    <source>
        <dbReference type="EMBL" id="SCX35624.1"/>
    </source>
</evidence>
<dbReference type="InterPro" id="IPR049053">
    <property type="entry name" value="AFCA-like_C"/>
</dbReference>
<reference evidence="5" key="1">
    <citation type="submission" date="2016-10" db="EMBL/GenBank/DDBJ databases">
        <authorList>
            <person name="Wibberg D."/>
        </authorList>
    </citation>
    <scope>NUCLEOTIDE SEQUENCE [LARGE SCALE GENOMIC DNA]</scope>
</reference>
<protein>
    <submittedName>
        <fullName evidence="4">Uncharacterized protein</fullName>
    </submittedName>
</protein>
<feature type="domain" description="Glycosyl hydrolase family 95 N-terminal" evidence="1">
    <location>
        <begin position="6"/>
        <end position="242"/>
    </location>
</feature>
<dbReference type="Gene3D" id="1.50.10.10">
    <property type="match status" value="1"/>
</dbReference>
<accession>A0A1R3U2H7</accession>